<protein>
    <submittedName>
        <fullName evidence="1">Uncharacterized protein</fullName>
    </submittedName>
</protein>
<organism evidence="1 2">
    <name type="scientific">Burkholderia thailandensis</name>
    <dbReference type="NCBI Taxonomy" id="57975"/>
    <lineage>
        <taxon>Bacteria</taxon>
        <taxon>Pseudomonadati</taxon>
        <taxon>Pseudomonadota</taxon>
        <taxon>Betaproteobacteria</taxon>
        <taxon>Burkholderiales</taxon>
        <taxon>Burkholderiaceae</taxon>
        <taxon>Burkholderia</taxon>
        <taxon>pseudomallei group</taxon>
    </lineage>
</organism>
<dbReference type="AlphaFoldDB" id="A0AAW9CWL8"/>
<proteinExistence type="predicted"/>
<comment type="caution">
    <text evidence="1">The sequence shown here is derived from an EMBL/GenBank/DDBJ whole genome shotgun (WGS) entry which is preliminary data.</text>
</comment>
<dbReference type="Proteomes" id="UP001272137">
    <property type="component" value="Unassembled WGS sequence"/>
</dbReference>
<evidence type="ECO:0000313" key="1">
    <source>
        <dbReference type="EMBL" id="MDW9253054.1"/>
    </source>
</evidence>
<name>A0AAW9CWL8_BURTH</name>
<accession>A0AAW9CWL8</accession>
<evidence type="ECO:0000313" key="2">
    <source>
        <dbReference type="Proteomes" id="UP001272137"/>
    </source>
</evidence>
<gene>
    <name evidence="1" type="ORF">C7S16_4192</name>
</gene>
<sequence length="69" mass="7670">MHNRSLFKFRLRDDENALSVTDSVADSECGGVADYRKCGLIRDRARRFLSGAASKKARSAPVMPVDTPR</sequence>
<reference evidence="1" key="1">
    <citation type="submission" date="2018-08" db="EMBL/GenBank/DDBJ databases">
        <title>Identification of Burkholderia cepacia strains that express a Burkholderia pseudomallei-like capsular polysaccharide.</title>
        <authorList>
            <person name="Burtnick M.N."/>
            <person name="Vongsouvath M."/>
            <person name="Newton P."/>
            <person name="Wuthiekanun V."/>
            <person name="Limmathurotsakul D."/>
            <person name="Brett P.J."/>
            <person name="Chantratita N."/>
            <person name="Dance D.A."/>
        </authorList>
    </citation>
    <scope>NUCLEOTIDE SEQUENCE</scope>
    <source>
        <strain evidence="1">SBXCC001</strain>
    </source>
</reference>
<dbReference type="EMBL" id="QXCT01000001">
    <property type="protein sequence ID" value="MDW9253054.1"/>
    <property type="molecule type" value="Genomic_DNA"/>
</dbReference>